<keyword evidence="11" id="KW-1185">Reference proteome</keyword>
<evidence type="ECO:0000256" key="5">
    <source>
        <dbReference type="ARBA" id="ARBA00023136"/>
    </source>
</evidence>
<dbReference type="InParanoid" id="A0A194WUN0"/>
<proteinExistence type="predicted"/>
<keyword evidence="5 8" id="KW-0472">Membrane</keyword>
<feature type="domain" description="WSC" evidence="9">
    <location>
        <begin position="9"/>
        <end position="106"/>
    </location>
</feature>
<evidence type="ECO:0000313" key="11">
    <source>
        <dbReference type="Proteomes" id="UP000070700"/>
    </source>
</evidence>
<dbReference type="InterPro" id="IPR002889">
    <property type="entry name" value="WSC_carb-bd"/>
</dbReference>
<dbReference type="KEGG" id="psco:LY89DRAFT_786930"/>
<protein>
    <submittedName>
        <fullName evidence="10">WSC-domain-containing protein</fullName>
    </submittedName>
</protein>
<dbReference type="Pfam" id="PF01822">
    <property type="entry name" value="WSC"/>
    <property type="match status" value="1"/>
</dbReference>
<evidence type="ECO:0000259" key="9">
    <source>
        <dbReference type="PROSITE" id="PS51212"/>
    </source>
</evidence>
<dbReference type="PROSITE" id="PS51212">
    <property type="entry name" value="WSC"/>
    <property type="match status" value="1"/>
</dbReference>
<comment type="subcellular location">
    <subcellularLocation>
        <location evidence="1">Membrane</location>
        <topology evidence="1">Single-pass membrane protein</topology>
    </subcellularLocation>
</comment>
<evidence type="ECO:0000313" key="10">
    <source>
        <dbReference type="EMBL" id="KUJ11317.1"/>
    </source>
</evidence>
<evidence type="ECO:0000256" key="4">
    <source>
        <dbReference type="ARBA" id="ARBA00022989"/>
    </source>
</evidence>
<evidence type="ECO:0000256" key="3">
    <source>
        <dbReference type="ARBA" id="ARBA00022729"/>
    </source>
</evidence>
<accession>A0A194WUN0</accession>
<dbReference type="GO" id="GO:0005886">
    <property type="term" value="C:plasma membrane"/>
    <property type="evidence" value="ECO:0007669"/>
    <property type="project" value="TreeGrafter"/>
</dbReference>
<evidence type="ECO:0000256" key="2">
    <source>
        <dbReference type="ARBA" id="ARBA00022692"/>
    </source>
</evidence>
<dbReference type="InterPro" id="IPR051836">
    <property type="entry name" value="Kremen_rcpt"/>
</dbReference>
<dbReference type="RefSeq" id="XP_018065672.1">
    <property type="nucleotide sequence ID" value="XM_018223029.1"/>
</dbReference>
<dbReference type="STRING" id="149040.A0A194WUN0"/>
<dbReference type="GeneID" id="28832755"/>
<evidence type="ECO:0000256" key="1">
    <source>
        <dbReference type="ARBA" id="ARBA00004167"/>
    </source>
</evidence>
<dbReference type="AlphaFoldDB" id="A0A194WUN0"/>
<evidence type="ECO:0000256" key="6">
    <source>
        <dbReference type="ARBA" id="ARBA00023180"/>
    </source>
</evidence>
<feature type="region of interest" description="Disordered" evidence="7">
    <location>
        <begin position="134"/>
        <end position="153"/>
    </location>
</feature>
<feature type="transmembrane region" description="Helical" evidence="8">
    <location>
        <begin position="156"/>
        <end position="179"/>
    </location>
</feature>
<reference evidence="10 11" key="1">
    <citation type="submission" date="2015-10" db="EMBL/GenBank/DDBJ databases">
        <title>Full genome of DAOMC 229536 Phialocephala scopiformis, a fungal endophyte of spruce producing the potent anti-insectan compound rugulosin.</title>
        <authorList>
            <consortium name="DOE Joint Genome Institute"/>
            <person name="Walker A.K."/>
            <person name="Frasz S.L."/>
            <person name="Seifert K.A."/>
            <person name="Miller J.D."/>
            <person name="Mondo S.J."/>
            <person name="Labutti K."/>
            <person name="Lipzen A."/>
            <person name="Dockter R."/>
            <person name="Kennedy M."/>
            <person name="Grigoriev I.V."/>
            <person name="Spatafora J.W."/>
        </authorList>
    </citation>
    <scope>NUCLEOTIDE SEQUENCE [LARGE SCALE GENOMIC DNA]</scope>
    <source>
        <strain evidence="10 11">CBS 120377</strain>
    </source>
</reference>
<keyword evidence="2 8" id="KW-0812">Transmembrane</keyword>
<sequence>MVATSAPSGYVYVGCYADNQAIRLLDGAIYTSSSMTVSVCAGYCSTISGARFYPLIGVEDAGQCFCGSSFPRSPGIANEAGCNEECSGDSTQTCGGQGYINVYNATSLPSWITLLPSSTSTSTNTAQVTLLTTITQTPTSSPSNSTSPSPGTSAAVVAPAVIAGLLALSLLAIAGLWFLRRRKWKSISQTSPSHVEDHSLENQNKSRPEYVAEMDQNRVTPHLSELGPGVHEYR</sequence>
<dbReference type="InterPro" id="IPR004913">
    <property type="entry name" value="Herpes_gJ"/>
</dbReference>
<dbReference type="Pfam" id="PF03229">
    <property type="entry name" value="Alpha_GJ"/>
    <property type="match status" value="1"/>
</dbReference>
<dbReference type="Proteomes" id="UP000070700">
    <property type="component" value="Unassembled WGS sequence"/>
</dbReference>
<name>A0A194WUN0_MOLSC</name>
<keyword evidence="4 8" id="KW-1133">Transmembrane helix</keyword>
<dbReference type="SMART" id="SM00321">
    <property type="entry name" value="WSC"/>
    <property type="match status" value="1"/>
</dbReference>
<evidence type="ECO:0000256" key="8">
    <source>
        <dbReference type="SAM" id="Phobius"/>
    </source>
</evidence>
<keyword evidence="3" id="KW-0732">Signal</keyword>
<evidence type="ECO:0000256" key="7">
    <source>
        <dbReference type="SAM" id="MobiDB-lite"/>
    </source>
</evidence>
<dbReference type="EMBL" id="KQ947427">
    <property type="protein sequence ID" value="KUJ11317.1"/>
    <property type="molecule type" value="Genomic_DNA"/>
</dbReference>
<gene>
    <name evidence="10" type="ORF">LY89DRAFT_786930</name>
</gene>
<dbReference type="PANTHER" id="PTHR24269:SF16">
    <property type="entry name" value="PROTEIN SLG1"/>
    <property type="match status" value="1"/>
</dbReference>
<keyword evidence="6" id="KW-0325">Glycoprotein</keyword>
<dbReference type="PANTHER" id="PTHR24269">
    <property type="entry name" value="KREMEN PROTEIN"/>
    <property type="match status" value="1"/>
</dbReference>
<organism evidence="10 11">
    <name type="scientific">Mollisia scopiformis</name>
    <name type="common">Conifer needle endophyte fungus</name>
    <name type="synonym">Phialocephala scopiformis</name>
    <dbReference type="NCBI Taxonomy" id="149040"/>
    <lineage>
        <taxon>Eukaryota</taxon>
        <taxon>Fungi</taxon>
        <taxon>Dikarya</taxon>
        <taxon>Ascomycota</taxon>
        <taxon>Pezizomycotina</taxon>
        <taxon>Leotiomycetes</taxon>
        <taxon>Helotiales</taxon>
        <taxon>Mollisiaceae</taxon>
        <taxon>Mollisia</taxon>
    </lineage>
</organism>
<dbReference type="OrthoDB" id="5985073at2759"/>